<proteinExistence type="predicted"/>
<name>A0A3Q9J131_9MICO</name>
<accession>A0A3Q9J131</accession>
<protein>
    <submittedName>
        <fullName evidence="1">Uncharacterized protein</fullName>
    </submittedName>
</protein>
<keyword evidence="2" id="KW-1185">Reference proteome</keyword>
<dbReference type="Proteomes" id="UP000276888">
    <property type="component" value="Chromosome"/>
</dbReference>
<dbReference type="KEGG" id="mlv:CVS47_01599"/>
<organism evidence="1 2">
    <name type="scientific">Microbacterium lemovicicum</name>
    <dbReference type="NCBI Taxonomy" id="1072463"/>
    <lineage>
        <taxon>Bacteria</taxon>
        <taxon>Bacillati</taxon>
        <taxon>Actinomycetota</taxon>
        <taxon>Actinomycetes</taxon>
        <taxon>Micrococcales</taxon>
        <taxon>Microbacteriaceae</taxon>
        <taxon>Microbacterium</taxon>
    </lineage>
</organism>
<dbReference type="RefSeq" id="WP_127095598.1">
    <property type="nucleotide sequence ID" value="NZ_CP031423.1"/>
</dbReference>
<gene>
    <name evidence="1" type="ORF">CVS47_01599</name>
</gene>
<dbReference type="AlphaFoldDB" id="A0A3Q9J131"/>
<evidence type="ECO:0000313" key="1">
    <source>
        <dbReference type="EMBL" id="AZS36976.1"/>
    </source>
</evidence>
<reference evidence="1 2" key="1">
    <citation type="submission" date="2018-08" db="EMBL/GenBank/DDBJ databases">
        <title>Microbacterium lemovicicum sp. nov., a bacterium isolated from a natural uranium-rich soil.</title>
        <authorList>
            <person name="ORTET P."/>
        </authorList>
    </citation>
    <scope>NUCLEOTIDE SEQUENCE [LARGE SCALE GENOMIC DNA]</scope>
    <source>
        <strain evidence="1 2">Viu22</strain>
    </source>
</reference>
<dbReference type="OrthoDB" id="5120662at2"/>
<sequence>MRTPLTTPKRTIDAPRELSSPTLDAAEAVITAARRALLTAVTAAPGLWRITGRDGRVIGHIRATGQGATLRYGALRYQPLSRAFRDLGDFWSCEQALDTLRLSR</sequence>
<dbReference type="EMBL" id="CP031423">
    <property type="protein sequence ID" value="AZS36976.1"/>
    <property type="molecule type" value="Genomic_DNA"/>
</dbReference>
<evidence type="ECO:0000313" key="2">
    <source>
        <dbReference type="Proteomes" id="UP000276888"/>
    </source>
</evidence>